<feature type="transmembrane region" description="Helical" evidence="2">
    <location>
        <begin position="86"/>
        <end position="105"/>
    </location>
</feature>
<reference evidence="4 5" key="1">
    <citation type="submission" date="2020-04" db="EMBL/GenBank/DDBJ databases">
        <title>Rhizobium sp. S-51 isolated from soil.</title>
        <authorList>
            <person name="Dahal R.H."/>
        </authorList>
    </citation>
    <scope>NUCLEOTIDE SEQUENCE [LARGE SCALE GENOMIC DNA]</scope>
    <source>
        <strain evidence="4 5">S-51</strain>
    </source>
</reference>
<dbReference type="Proteomes" id="UP000541470">
    <property type="component" value="Unassembled WGS sequence"/>
</dbReference>
<feature type="domain" description="CBS" evidence="3">
    <location>
        <begin position="255"/>
        <end position="301"/>
    </location>
</feature>
<protein>
    <submittedName>
        <fullName evidence="4">HPP family protein</fullName>
    </submittedName>
</protein>
<dbReference type="Gene3D" id="3.10.580.10">
    <property type="entry name" value="CBS-domain"/>
    <property type="match status" value="2"/>
</dbReference>
<keyword evidence="2" id="KW-0812">Transmembrane</keyword>
<dbReference type="InterPro" id="IPR058581">
    <property type="entry name" value="TM_HPP"/>
</dbReference>
<gene>
    <name evidence="4" type="ORF">HHL25_09995</name>
</gene>
<feature type="transmembrane region" description="Helical" evidence="2">
    <location>
        <begin position="60"/>
        <end position="79"/>
    </location>
</feature>
<dbReference type="InterPro" id="IPR046342">
    <property type="entry name" value="CBS_dom_sf"/>
</dbReference>
<evidence type="ECO:0000256" key="2">
    <source>
        <dbReference type="SAM" id="Phobius"/>
    </source>
</evidence>
<proteinExistence type="predicted"/>
<evidence type="ECO:0000313" key="5">
    <source>
        <dbReference type="Proteomes" id="UP000541470"/>
    </source>
</evidence>
<feature type="transmembrane region" description="Helical" evidence="2">
    <location>
        <begin position="33"/>
        <end position="54"/>
    </location>
</feature>
<keyword evidence="5" id="KW-1185">Reference proteome</keyword>
<dbReference type="InterPro" id="IPR000644">
    <property type="entry name" value="CBS_dom"/>
</dbReference>
<dbReference type="PROSITE" id="PS51371">
    <property type="entry name" value="CBS"/>
    <property type="match status" value="2"/>
</dbReference>
<feature type="domain" description="CBS" evidence="3">
    <location>
        <begin position="311"/>
        <end position="367"/>
    </location>
</feature>
<dbReference type="PANTHER" id="PTHR33741:SF5">
    <property type="entry name" value="TRANSMEMBRANE PROTEIN DDB_G0269096-RELATED"/>
    <property type="match status" value="1"/>
</dbReference>
<dbReference type="SMART" id="SM00116">
    <property type="entry name" value="CBS"/>
    <property type="match status" value="2"/>
</dbReference>
<keyword evidence="1" id="KW-0129">CBS domain</keyword>
<keyword evidence="2" id="KW-1133">Transmembrane helix</keyword>
<dbReference type="Pfam" id="PF00571">
    <property type="entry name" value="CBS"/>
    <property type="match status" value="2"/>
</dbReference>
<dbReference type="PANTHER" id="PTHR33741">
    <property type="entry name" value="TRANSMEMBRANE PROTEIN DDB_G0269096-RELATED"/>
    <property type="match status" value="1"/>
</dbReference>
<dbReference type="EMBL" id="JABBGK010000002">
    <property type="protein sequence ID" value="NML74453.1"/>
    <property type="molecule type" value="Genomic_DNA"/>
</dbReference>
<feature type="transmembrane region" description="Helical" evidence="2">
    <location>
        <begin position="111"/>
        <end position="130"/>
    </location>
</feature>
<keyword evidence="2" id="KW-0472">Membrane</keyword>
<name>A0A7Y0AVW7_9HYPH</name>
<comment type="caution">
    <text evidence="4">The sequence shown here is derived from an EMBL/GenBank/DDBJ whole genome shotgun (WGS) entry which is preliminary data.</text>
</comment>
<evidence type="ECO:0000313" key="4">
    <source>
        <dbReference type="EMBL" id="NML74453.1"/>
    </source>
</evidence>
<dbReference type="Pfam" id="PF04982">
    <property type="entry name" value="TM_HPP"/>
    <property type="match status" value="1"/>
</dbReference>
<feature type="transmembrane region" description="Helical" evidence="2">
    <location>
        <begin position="151"/>
        <end position="174"/>
    </location>
</feature>
<dbReference type="SUPFAM" id="SSF54631">
    <property type="entry name" value="CBS-domain pair"/>
    <property type="match status" value="1"/>
</dbReference>
<dbReference type="AlphaFoldDB" id="A0A7Y0AVW7"/>
<dbReference type="InterPro" id="IPR007065">
    <property type="entry name" value="HPP"/>
</dbReference>
<dbReference type="RefSeq" id="WP_169589856.1">
    <property type="nucleotide sequence ID" value="NZ_JABBGK010000002.1"/>
</dbReference>
<evidence type="ECO:0000259" key="3">
    <source>
        <dbReference type="PROSITE" id="PS51371"/>
    </source>
</evidence>
<organism evidence="4 5">
    <name type="scientific">Rhizobium terricola</name>
    <dbReference type="NCBI Taxonomy" id="2728849"/>
    <lineage>
        <taxon>Bacteria</taxon>
        <taxon>Pseudomonadati</taxon>
        <taxon>Pseudomonadota</taxon>
        <taxon>Alphaproteobacteria</taxon>
        <taxon>Hyphomicrobiales</taxon>
        <taxon>Rhizobiaceae</taxon>
        <taxon>Rhizobium/Agrobacterium group</taxon>
        <taxon>Rhizobium</taxon>
    </lineage>
</organism>
<evidence type="ECO:0000256" key="1">
    <source>
        <dbReference type="PROSITE-ProRule" id="PRU00703"/>
    </source>
</evidence>
<sequence>MSNSPDRRKRNLRDAVNHLFHPTLAGATVTERLIACAGALVATALTGFLCGLVLGPDPHLPLIVAPIGASAVLLFVVPSSPLAQPWSIIGGNSLSALSGLIVAHFVHEPAIAIGLAVALAIAAMSLTRCIHPPGGAVAMMTVLGGPAIADWGLLFPFVPVGLNSAILVGFGLVAHKLSRRAYPHFAPPPAVNQHHTRDVPPELRAGISEVDIEAALAAVHETFDIDRGDLKVLLAEVERQAAIRRHGPLSCADIMSLDVIRIDEDASPEAARALLLKHNIRTLPVTDAEGRLLGTVGLRELSAPGVAIGPMISRAATASAHDHALSLLPQLADGKAHAVVIVDEDERIEGLISQTDLLSAVARQLAVGPVQDLKPGAGRPMLVTG</sequence>
<accession>A0A7Y0AVW7</accession>